<dbReference type="GO" id="GO:0005576">
    <property type="term" value="C:extracellular region"/>
    <property type="evidence" value="ECO:0007669"/>
    <property type="project" value="TreeGrafter"/>
</dbReference>
<dbReference type="Gene3D" id="2.40.440.10">
    <property type="entry name" value="L,D-transpeptidase catalytic domain-like"/>
    <property type="match status" value="1"/>
</dbReference>
<evidence type="ECO:0000256" key="1">
    <source>
        <dbReference type="ARBA" id="ARBA00004752"/>
    </source>
</evidence>
<dbReference type="UniPathway" id="UPA00219"/>
<dbReference type="Proteomes" id="UP000231451">
    <property type="component" value="Unassembled WGS sequence"/>
</dbReference>
<dbReference type="PANTHER" id="PTHR30582">
    <property type="entry name" value="L,D-TRANSPEPTIDASE"/>
    <property type="match status" value="1"/>
</dbReference>
<sequence>MASSQDERGREPRLSPRKARRGLTLFGSFLRLFNRPTRALIVSCLIVIVIALCVIVPKGSDELMYSAATQQIVYDGGTRPAALGGAQDSAGAGPTADGTPARGVKHVVSPPAANVFRKWREPSGGSHIDLAEVRDLHVRVSIADQKVYVMSDDDVVYTMICSTGMDNSTPRGEFTIQNRGEDFFNEHEDMGANYWVSWANYGEYLFHTVPTDRAGHYIVPEAEKLGRPASHGCVRLTVADARWLYEQLPRGTHVTIA</sequence>
<evidence type="ECO:0000256" key="4">
    <source>
        <dbReference type="ARBA" id="ARBA00022984"/>
    </source>
</evidence>
<evidence type="ECO:0000256" key="3">
    <source>
        <dbReference type="ARBA" id="ARBA00022960"/>
    </source>
</evidence>
<feature type="active site" description="Nucleophile" evidence="6">
    <location>
        <position position="233"/>
    </location>
</feature>
<gene>
    <name evidence="10" type="ORF">CSQ87_07095</name>
</gene>
<feature type="region of interest" description="Disordered" evidence="7">
    <location>
        <begin position="84"/>
        <end position="104"/>
    </location>
</feature>
<evidence type="ECO:0000256" key="2">
    <source>
        <dbReference type="ARBA" id="ARBA00022679"/>
    </source>
</evidence>
<feature type="transmembrane region" description="Helical" evidence="8">
    <location>
        <begin position="39"/>
        <end position="57"/>
    </location>
</feature>
<keyword evidence="5 6" id="KW-0961">Cell wall biogenesis/degradation</keyword>
<accession>A0A2M9HDW8</accession>
<evidence type="ECO:0000259" key="9">
    <source>
        <dbReference type="PROSITE" id="PS52029"/>
    </source>
</evidence>
<name>A0A2M9HDW8_9BIFI</name>
<evidence type="ECO:0000313" key="11">
    <source>
        <dbReference type="Proteomes" id="UP000231451"/>
    </source>
</evidence>
<dbReference type="AlphaFoldDB" id="A0A2M9HDW8"/>
<dbReference type="GO" id="GO:0071555">
    <property type="term" value="P:cell wall organization"/>
    <property type="evidence" value="ECO:0007669"/>
    <property type="project" value="UniProtKB-UniRule"/>
</dbReference>
<organism evidence="10 11">
    <name type="scientific">Bifidobacterium simiarum</name>
    <dbReference type="NCBI Taxonomy" id="2045441"/>
    <lineage>
        <taxon>Bacteria</taxon>
        <taxon>Bacillati</taxon>
        <taxon>Actinomycetota</taxon>
        <taxon>Actinomycetes</taxon>
        <taxon>Bifidobacteriales</taxon>
        <taxon>Bifidobacteriaceae</taxon>
        <taxon>Bifidobacterium</taxon>
    </lineage>
</organism>
<dbReference type="PANTHER" id="PTHR30582:SF2">
    <property type="entry name" value="L,D-TRANSPEPTIDASE YCIB-RELATED"/>
    <property type="match status" value="1"/>
</dbReference>
<protein>
    <recommendedName>
        <fullName evidence="9">L,D-TPase catalytic domain-containing protein</fullName>
    </recommendedName>
</protein>
<dbReference type="GO" id="GO:0016740">
    <property type="term" value="F:transferase activity"/>
    <property type="evidence" value="ECO:0007669"/>
    <property type="project" value="UniProtKB-KW"/>
</dbReference>
<keyword evidence="8" id="KW-0472">Membrane</keyword>
<keyword evidence="4 6" id="KW-0573">Peptidoglycan synthesis</keyword>
<keyword evidence="8" id="KW-0812">Transmembrane</keyword>
<evidence type="ECO:0000256" key="8">
    <source>
        <dbReference type="SAM" id="Phobius"/>
    </source>
</evidence>
<evidence type="ECO:0000256" key="7">
    <source>
        <dbReference type="SAM" id="MobiDB-lite"/>
    </source>
</evidence>
<evidence type="ECO:0000313" key="10">
    <source>
        <dbReference type="EMBL" id="PJM74987.1"/>
    </source>
</evidence>
<feature type="domain" description="L,D-TPase catalytic" evidence="9">
    <location>
        <begin position="136"/>
        <end position="257"/>
    </location>
</feature>
<dbReference type="PROSITE" id="PS52029">
    <property type="entry name" value="LD_TPASE"/>
    <property type="match status" value="1"/>
</dbReference>
<dbReference type="InterPro" id="IPR005490">
    <property type="entry name" value="LD_TPept_cat_dom"/>
</dbReference>
<feature type="active site" description="Proton donor/acceptor" evidence="6">
    <location>
        <position position="207"/>
    </location>
</feature>
<dbReference type="GO" id="GO:0071972">
    <property type="term" value="F:peptidoglycan L,D-transpeptidase activity"/>
    <property type="evidence" value="ECO:0007669"/>
    <property type="project" value="TreeGrafter"/>
</dbReference>
<keyword evidence="8" id="KW-1133">Transmembrane helix</keyword>
<dbReference type="GO" id="GO:0008360">
    <property type="term" value="P:regulation of cell shape"/>
    <property type="evidence" value="ECO:0007669"/>
    <property type="project" value="UniProtKB-UniRule"/>
</dbReference>
<proteinExistence type="predicted"/>
<dbReference type="Pfam" id="PF03734">
    <property type="entry name" value="YkuD"/>
    <property type="match status" value="1"/>
</dbReference>
<feature type="compositionally biased region" description="Low complexity" evidence="7">
    <location>
        <begin position="90"/>
        <end position="102"/>
    </location>
</feature>
<dbReference type="EMBL" id="PEBK01000006">
    <property type="protein sequence ID" value="PJM74987.1"/>
    <property type="molecule type" value="Genomic_DNA"/>
</dbReference>
<dbReference type="InterPro" id="IPR038063">
    <property type="entry name" value="Transpep_catalytic_dom"/>
</dbReference>
<dbReference type="InterPro" id="IPR050979">
    <property type="entry name" value="LD-transpeptidase"/>
</dbReference>
<dbReference type="GO" id="GO:0018104">
    <property type="term" value="P:peptidoglycan-protein cross-linking"/>
    <property type="evidence" value="ECO:0007669"/>
    <property type="project" value="TreeGrafter"/>
</dbReference>
<dbReference type="SUPFAM" id="SSF141523">
    <property type="entry name" value="L,D-transpeptidase catalytic domain-like"/>
    <property type="match status" value="1"/>
</dbReference>
<keyword evidence="11" id="KW-1185">Reference proteome</keyword>
<reference evidence="10 11" key="1">
    <citation type="submission" date="2017-10" db="EMBL/GenBank/DDBJ databases">
        <title>Draft genome sequences of strains TRE 1, TRE 9, TRE H and TRI 7, isolated from tamarins, belonging to four potential novel Bifidobacterium species.</title>
        <authorList>
            <person name="Mattarelli P."/>
            <person name="Modesto M."/>
            <person name="Puglisi E."/>
            <person name="Morelli L."/>
            <person name="Spezio C."/>
            <person name="Bonetti A."/>
            <person name="Sandri C."/>
        </authorList>
    </citation>
    <scope>NUCLEOTIDE SEQUENCE [LARGE SCALE GENOMIC DNA]</scope>
    <source>
        <strain evidence="11">TRI7</strain>
    </source>
</reference>
<comment type="caution">
    <text evidence="10">The sequence shown here is derived from an EMBL/GenBank/DDBJ whole genome shotgun (WGS) entry which is preliminary data.</text>
</comment>
<evidence type="ECO:0000256" key="6">
    <source>
        <dbReference type="PROSITE-ProRule" id="PRU01373"/>
    </source>
</evidence>
<dbReference type="RefSeq" id="WP_100513185.1">
    <property type="nucleotide sequence ID" value="NZ_PEBK01000006.1"/>
</dbReference>
<dbReference type="OrthoDB" id="5242394at2"/>
<dbReference type="CDD" id="cd16913">
    <property type="entry name" value="YkuD_like"/>
    <property type="match status" value="1"/>
</dbReference>
<keyword evidence="2" id="KW-0808">Transferase</keyword>
<evidence type="ECO:0000256" key="5">
    <source>
        <dbReference type="ARBA" id="ARBA00023316"/>
    </source>
</evidence>
<comment type="pathway">
    <text evidence="1 6">Cell wall biogenesis; peptidoglycan biosynthesis.</text>
</comment>
<keyword evidence="3 6" id="KW-0133">Cell shape</keyword>